<dbReference type="GO" id="GO:0005085">
    <property type="term" value="F:guanyl-nucleotide exchange factor activity"/>
    <property type="evidence" value="ECO:0007669"/>
    <property type="project" value="InterPro"/>
</dbReference>
<dbReference type="InterPro" id="IPR027819">
    <property type="entry name" value="C9orf72"/>
</dbReference>
<proteinExistence type="predicted"/>
<dbReference type="GO" id="GO:0006897">
    <property type="term" value="P:endocytosis"/>
    <property type="evidence" value="ECO:0007669"/>
    <property type="project" value="TreeGrafter"/>
</dbReference>
<dbReference type="PROSITE" id="PS51835">
    <property type="entry name" value="DENN_C9ORF72"/>
    <property type="match status" value="1"/>
</dbReference>
<evidence type="ECO:0000256" key="1">
    <source>
        <dbReference type="SAM" id="MobiDB-lite"/>
    </source>
</evidence>
<organism evidence="2 3">
    <name type="scientific">Anaeramoeba flamelloides</name>
    <dbReference type="NCBI Taxonomy" id="1746091"/>
    <lineage>
        <taxon>Eukaryota</taxon>
        <taxon>Metamonada</taxon>
        <taxon>Anaeramoebidae</taxon>
        <taxon>Anaeramoeba</taxon>
    </lineage>
</organism>
<dbReference type="PANTHER" id="PTHR31855:SF2">
    <property type="entry name" value="GUANINE NUCLEOTIDE EXCHANGE FACTOR C9ORF72"/>
    <property type="match status" value="1"/>
</dbReference>
<dbReference type="GO" id="GO:0005768">
    <property type="term" value="C:endosome"/>
    <property type="evidence" value="ECO:0007669"/>
    <property type="project" value="TreeGrafter"/>
</dbReference>
<protein>
    <submittedName>
        <fullName evidence="2">Guanine nucleotide exchange c9orf72</fullName>
    </submittedName>
</protein>
<dbReference type="GO" id="GO:0006914">
    <property type="term" value="P:autophagy"/>
    <property type="evidence" value="ECO:0007669"/>
    <property type="project" value="TreeGrafter"/>
</dbReference>
<dbReference type="Proteomes" id="UP001146793">
    <property type="component" value="Unassembled WGS sequence"/>
</dbReference>
<dbReference type="EMBL" id="JANTQA010000060">
    <property type="protein sequence ID" value="KAJ3427603.1"/>
    <property type="molecule type" value="Genomic_DNA"/>
</dbReference>
<sequence length="473" mass="55451">MSSSRMVPLISLRQDGYLSGIQLSAWDNVLGPQVLQVWQGSKVFTSGNQMKIAKLTLSPDLIESDQNEDHDSHLSWEYRTSRKDSISNFHFIPLISVILTSKTFLAPVQGKLTMMSLSVLLDLKNSELYLPIHPLVENQLLIITRMFLGYLDTQSIENSCQMICEDLWYFQDYLEIHMNCKIPKTLFSLTIFERPKPEYDLDFLAQVITSHYQTFGSTVVVGYERDQVNYFLDSLSIFLRKSERRLSLYLNKPPETQNDLFIVEDFLEIKDLNKIESLQNKKKTKKISFSKKLKNKLNDKDNSNGTKKKNKKKNNHDNQNNNFKQRFVPKSVYIPDLFLQGMFYKKLDLNKMIMSFYPSTVVDLSSYTVKQTVKFHKHIYMWKNFFRKINQSKLSSQNLPKKSKINHNNNQIFSDLSFEIVKKPAKFVSDFVKILFHLPSSLRESYITQWINLIYKKALVLIKFKNLKRYVIA</sequence>
<accession>A0AAV7YCQ0</accession>
<reference evidence="2" key="1">
    <citation type="submission" date="2022-08" db="EMBL/GenBank/DDBJ databases">
        <title>Novel sulphate-reducing endosymbionts in the free-living metamonad Anaeramoeba.</title>
        <authorList>
            <person name="Jerlstrom-Hultqvist J."/>
            <person name="Cepicka I."/>
            <person name="Gallot-Lavallee L."/>
            <person name="Salas-Leiva D."/>
            <person name="Curtis B.A."/>
            <person name="Zahonova K."/>
            <person name="Pipaliya S."/>
            <person name="Dacks J."/>
            <person name="Roger A.J."/>
        </authorList>
    </citation>
    <scope>NUCLEOTIDE SEQUENCE</scope>
    <source>
        <strain evidence="2">Busselton2</strain>
    </source>
</reference>
<feature type="region of interest" description="Disordered" evidence="1">
    <location>
        <begin position="296"/>
        <end position="322"/>
    </location>
</feature>
<name>A0AAV7YCQ0_9EUKA</name>
<gene>
    <name evidence="2" type="ORF">M0812_25228</name>
</gene>
<comment type="caution">
    <text evidence="2">The sequence shown here is derived from an EMBL/GenBank/DDBJ whole genome shotgun (WGS) entry which is preliminary data.</text>
</comment>
<dbReference type="PANTHER" id="PTHR31855">
    <property type="entry name" value="GUANINE NUCLEOTIDE EXCHANGE C9ORF72"/>
    <property type="match status" value="1"/>
</dbReference>
<dbReference type="Pfam" id="PF15019">
    <property type="entry name" value="C9orf72-like"/>
    <property type="match status" value="1"/>
</dbReference>
<evidence type="ECO:0000313" key="2">
    <source>
        <dbReference type="EMBL" id="KAJ3427603.1"/>
    </source>
</evidence>
<dbReference type="GO" id="GO:0005776">
    <property type="term" value="C:autophagosome"/>
    <property type="evidence" value="ECO:0007669"/>
    <property type="project" value="TreeGrafter"/>
</dbReference>
<dbReference type="AlphaFoldDB" id="A0AAV7YCQ0"/>
<evidence type="ECO:0000313" key="3">
    <source>
        <dbReference type="Proteomes" id="UP001146793"/>
    </source>
</evidence>